<organism evidence="2 3">
    <name type="scientific">Phaseolus angularis</name>
    <name type="common">Azuki bean</name>
    <name type="synonym">Vigna angularis</name>
    <dbReference type="NCBI Taxonomy" id="3914"/>
    <lineage>
        <taxon>Eukaryota</taxon>
        <taxon>Viridiplantae</taxon>
        <taxon>Streptophyta</taxon>
        <taxon>Embryophyta</taxon>
        <taxon>Tracheophyta</taxon>
        <taxon>Spermatophyta</taxon>
        <taxon>Magnoliopsida</taxon>
        <taxon>eudicotyledons</taxon>
        <taxon>Gunneridae</taxon>
        <taxon>Pentapetalae</taxon>
        <taxon>rosids</taxon>
        <taxon>fabids</taxon>
        <taxon>Fabales</taxon>
        <taxon>Fabaceae</taxon>
        <taxon>Papilionoideae</taxon>
        <taxon>50 kb inversion clade</taxon>
        <taxon>NPAAA clade</taxon>
        <taxon>indigoferoid/millettioid clade</taxon>
        <taxon>Phaseoleae</taxon>
        <taxon>Vigna</taxon>
    </lineage>
</organism>
<dbReference type="EMBL" id="KQ258434">
    <property type="protein sequence ID" value="KOM28410.1"/>
    <property type="molecule type" value="Genomic_DNA"/>
</dbReference>
<feature type="compositionally biased region" description="Polar residues" evidence="1">
    <location>
        <begin position="1"/>
        <end position="12"/>
    </location>
</feature>
<proteinExistence type="predicted"/>
<name>A0A0L9TCR1_PHAAN</name>
<dbReference type="AlphaFoldDB" id="A0A0L9TCR1"/>
<sequence>MPSAVQERSSQESGHSSRRQKSGRSSKPGRRGRSSSEEQNWTFVQLAEVDKWTFVSLAEVDVRPASREDARPGVKRTLVQNARPRFRTLVQAREEDARQISIYPDGPRRARLFARGSRPGATERASGATFADVSNPAYLTQKREGV</sequence>
<accession>A0A0L9TCR1</accession>
<evidence type="ECO:0000313" key="3">
    <source>
        <dbReference type="Proteomes" id="UP000053144"/>
    </source>
</evidence>
<evidence type="ECO:0000256" key="1">
    <source>
        <dbReference type="SAM" id="MobiDB-lite"/>
    </source>
</evidence>
<feature type="region of interest" description="Disordered" evidence="1">
    <location>
        <begin position="1"/>
        <end position="40"/>
    </location>
</feature>
<dbReference type="Gramene" id="KOM28410">
    <property type="protein sequence ID" value="KOM28410"/>
    <property type="gene ID" value="LR48_Vigan541s003300"/>
</dbReference>
<feature type="compositionally biased region" description="Basic residues" evidence="1">
    <location>
        <begin position="16"/>
        <end position="33"/>
    </location>
</feature>
<dbReference type="Proteomes" id="UP000053144">
    <property type="component" value="Unassembled WGS sequence"/>
</dbReference>
<protein>
    <submittedName>
        <fullName evidence="2">Uncharacterized protein</fullName>
    </submittedName>
</protein>
<gene>
    <name evidence="2" type="ORF">LR48_Vigan541s003300</name>
</gene>
<evidence type="ECO:0000313" key="2">
    <source>
        <dbReference type="EMBL" id="KOM28410.1"/>
    </source>
</evidence>
<reference evidence="3" key="1">
    <citation type="journal article" date="2015" name="Proc. Natl. Acad. Sci. U.S.A.">
        <title>Genome sequencing of adzuki bean (Vigna angularis) provides insight into high starch and low fat accumulation and domestication.</title>
        <authorList>
            <person name="Yang K."/>
            <person name="Tian Z."/>
            <person name="Chen C."/>
            <person name="Luo L."/>
            <person name="Zhao B."/>
            <person name="Wang Z."/>
            <person name="Yu L."/>
            <person name="Li Y."/>
            <person name="Sun Y."/>
            <person name="Li W."/>
            <person name="Chen Y."/>
            <person name="Li Y."/>
            <person name="Zhang Y."/>
            <person name="Ai D."/>
            <person name="Zhao J."/>
            <person name="Shang C."/>
            <person name="Ma Y."/>
            <person name="Wu B."/>
            <person name="Wang M."/>
            <person name="Gao L."/>
            <person name="Sun D."/>
            <person name="Zhang P."/>
            <person name="Guo F."/>
            <person name="Wang W."/>
            <person name="Li Y."/>
            <person name="Wang J."/>
            <person name="Varshney R.K."/>
            <person name="Wang J."/>
            <person name="Ling H.Q."/>
            <person name="Wan P."/>
        </authorList>
    </citation>
    <scope>NUCLEOTIDE SEQUENCE</scope>
    <source>
        <strain evidence="3">cv. Jingnong 6</strain>
    </source>
</reference>